<dbReference type="SFLD" id="SFLDS00029">
    <property type="entry name" value="Radical_SAM"/>
    <property type="match status" value="1"/>
</dbReference>
<evidence type="ECO:0000313" key="3">
    <source>
        <dbReference type="Proteomes" id="UP000812270"/>
    </source>
</evidence>
<dbReference type="PANTHER" id="PTHR11228">
    <property type="entry name" value="RADICAL SAM DOMAIN PROTEIN"/>
    <property type="match status" value="1"/>
</dbReference>
<dbReference type="SFLD" id="SFLDG01067">
    <property type="entry name" value="SPASM/twitch_domain_containing"/>
    <property type="match status" value="1"/>
</dbReference>
<dbReference type="InterPro" id="IPR023885">
    <property type="entry name" value="4Fe4S-binding_SPASM_dom"/>
</dbReference>
<dbReference type="InterPro" id="IPR007197">
    <property type="entry name" value="rSAM"/>
</dbReference>
<dbReference type="PANTHER" id="PTHR11228:SF7">
    <property type="entry name" value="PQQA PEPTIDE CYCLASE"/>
    <property type="match status" value="1"/>
</dbReference>
<dbReference type="PROSITE" id="PS51918">
    <property type="entry name" value="RADICAL_SAM"/>
    <property type="match status" value="1"/>
</dbReference>
<reference evidence="2" key="1">
    <citation type="submission" date="2021-06" db="EMBL/GenBank/DDBJ databases">
        <authorList>
            <person name="Huq M.A."/>
        </authorList>
    </citation>
    <scope>NUCLEOTIDE SEQUENCE</scope>
    <source>
        <strain evidence="2">MAH-26</strain>
    </source>
</reference>
<gene>
    <name evidence="2" type="ORF">KTO63_23525</name>
</gene>
<dbReference type="CDD" id="cd21109">
    <property type="entry name" value="SPASM"/>
    <property type="match status" value="1"/>
</dbReference>
<dbReference type="AlphaFoldDB" id="A0A9E2SFJ0"/>
<evidence type="ECO:0000313" key="2">
    <source>
        <dbReference type="EMBL" id="MBV4360155.1"/>
    </source>
</evidence>
<comment type="caution">
    <text evidence="2">The sequence shown here is derived from an EMBL/GenBank/DDBJ whole genome shotgun (WGS) entry which is preliminary data.</text>
</comment>
<dbReference type="NCBIfam" id="TIGR04085">
    <property type="entry name" value="rSAM_more_4Fe4S"/>
    <property type="match status" value="1"/>
</dbReference>
<organism evidence="2 3">
    <name type="scientific">Pinibacter aurantiacus</name>
    <dbReference type="NCBI Taxonomy" id="2851599"/>
    <lineage>
        <taxon>Bacteria</taxon>
        <taxon>Pseudomonadati</taxon>
        <taxon>Bacteroidota</taxon>
        <taxon>Chitinophagia</taxon>
        <taxon>Chitinophagales</taxon>
        <taxon>Chitinophagaceae</taxon>
        <taxon>Pinibacter</taxon>
    </lineage>
</organism>
<dbReference type="GO" id="GO:0051536">
    <property type="term" value="F:iron-sulfur cluster binding"/>
    <property type="evidence" value="ECO:0007669"/>
    <property type="project" value="InterPro"/>
</dbReference>
<keyword evidence="3" id="KW-1185">Reference proteome</keyword>
<dbReference type="RefSeq" id="WP_217794422.1">
    <property type="nucleotide sequence ID" value="NZ_JAHSPG010000017.1"/>
</dbReference>
<dbReference type="GO" id="GO:0003824">
    <property type="term" value="F:catalytic activity"/>
    <property type="evidence" value="ECO:0007669"/>
    <property type="project" value="InterPro"/>
</dbReference>
<sequence length="350" mass="39779">MQQSLYQTYQRYKTLRTNVITTLPIVILMPHSACNCRCVMCDIWKHNNHLKQLTEKDVEGLIHSLQKFKTVEVVMSGGEAILHPAFFSLCAILKKQNIKITLLTSGHAVKRHAENLVKYVDSIIISVDGNEEIHNKVRNIENAFAKTKESIEAIKELQPNFKITGRTVIHQLNFRIWPQIIDAAKQLHLDSISFLPADVTSNAFDHTEQWKEENKDKLLIDQAFLPELKSVIDGMLKTHANDFAKRFVLESSARIWSIYQYYAAFAGLAAFPYKRCNAPWVSAVVEADGSVKPCFFHDAFGNIKDDSLDNLVNNEQALNFRKSINMAENEICRKCICSLYLPPTVKPGGN</sequence>
<accession>A0A9E2SFJ0</accession>
<dbReference type="Proteomes" id="UP000812270">
    <property type="component" value="Unassembled WGS sequence"/>
</dbReference>
<dbReference type="CDD" id="cd01335">
    <property type="entry name" value="Radical_SAM"/>
    <property type="match status" value="1"/>
</dbReference>
<dbReference type="Pfam" id="PF13186">
    <property type="entry name" value="SPASM"/>
    <property type="match status" value="1"/>
</dbReference>
<proteinExistence type="predicted"/>
<feature type="domain" description="Radical SAM core" evidence="1">
    <location>
        <begin position="20"/>
        <end position="236"/>
    </location>
</feature>
<protein>
    <submittedName>
        <fullName evidence="2">Radical SAM protein</fullName>
    </submittedName>
</protein>
<evidence type="ECO:0000259" key="1">
    <source>
        <dbReference type="PROSITE" id="PS51918"/>
    </source>
</evidence>
<dbReference type="Pfam" id="PF04055">
    <property type="entry name" value="Radical_SAM"/>
    <property type="match status" value="1"/>
</dbReference>
<name>A0A9E2SFJ0_9BACT</name>
<dbReference type="InterPro" id="IPR050377">
    <property type="entry name" value="Radical_SAM_PqqE_MftC-like"/>
</dbReference>
<dbReference type="EMBL" id="JAHSPG010000017">
    <property type="protein sequence ID" value="MBV4360155.1"/>
    <property type="molecule type" value="Genomic_DNA"/>
</dbReference>